<proteinExistence type="predicted"/>
<evidence type="ECO:0008006" key="3">
    <source>
        <dbReference type="Google" id="ProtNLM"/>
    </source>
</evidence>
<protein>
    <recommendedName>
        <fullName evidence="3">Alpha-1,2-fucosyltransferase</fullName>
    </recommendedName>
</protein>
<keyword evidence="2" id="KW-1185">Reference proteome</keyword>
<dbReference type="OrthoDB" id="667559at2"/>
<reference evidence="1 2" key="1">
    <citation type="submission" date="2019-01" db="EMBL/GenBank/DDBJ databases">
        <title>Lacibacter sp. strain TTM-7.</title>
        <authorList>
            <person name="Chen W.-M."/>
        </authorList>
    </citation>
    <scope>NUCLEOTIDE SEQUENCE [LARGE SCALE GENOMIC DNA]</scope>
    <source>
        <strain evidence="1 2">TTM-7</strain>
    </source>
</reference>
<dbReference type="Proteomes" id="UP000290204">
    <property type="component" value="Unassembled WGS sequence"/>
</dbReference>
<comment type="caution">
    <text evidence="1">The sequence shown here is derived from an EMBL/GenBank/DDBJ whole genome shotgun (WGS) entry which is preliminary data.</text>
</comment>
<accession>A0A4Q1CHQ2</accession>
<dbReference type="EMBL" id="SDHW01000004">
    <property type="protein sequence ID" value="RXK59446.1"/>
    <property type="molecule type" value="Genomic_DNA"/>
</dbReference>
<evidence type="ECO:0000313" key="1">
    <source>
        <dbReference type="EMBL" id="RXK59446.1"/>
    </source>
</evidence>
<name>A0A4Q1CHQ2_9BACT</name>
<gene>
    <name evidence="1" type="ORF">ESA94_15035</name>
</gene>
<sequence>METKSIQKVYASFPDTGLGNKLLIWAKAFAFAQKHQLELFCGAWWGIHFGSWIRNEKQKRLYLGYFHEDSWMKRVRLFFYRQKARKVNEPVVLEDEQQPVLYCFREVITSKDYFEQIKPYRTEVKEALYAMLQPSLTEQLNQLAAPTIAVHVRRGDFKLGSTLTPLSFFIDSITAIRNACGSVLPVTVFTDAHAGEIAELLALPAVQMSVAKADILDILLMSRSKVCLLSISSTFSFWGGFLSDGIVLMHPEEWHPSIRPDEVNRRFFEGKFDPSQKTDPVLLQQIQKLVLDQTLT</sequence>
<organism evidence="1 2">
    <name type="scientific">Lacibacter luteus</name>
    <dbReference type="NCBI Taxonomy" id="2508719"/>
    <lineage>
        <taxon>Bacteria</taxon>
        <taxon>Pseudomonadati</taxon>
        <taxon>Bacteroidota</taxon>
        <taxon>Chitinophagia</taxon>
        <taxon>Chitinophagales</taxon>
        <taxon>Chitinophagaceae</taxon>
        <taxon>Lacibacter</taxon>
    </lineage>
</organism>
<dbReference type="AlphaFoldDB" id="A0A4Q1CHQ2"/>
<evidence type="ECO:0000313" key="2">
    <source>
        <dbReference type="Proteomes" id="UP000290204"/>
    </source>
</evidence>
<dbReference type="Gene3D" id="3.40.50.11350">
    <property type="match status" value="1"/>
</dbReference>
<dbReference type="RefSeq" id="WP_129131749.1">
    <property type="nucleotide sequence ID" value="NZ_SDHW01000004.1"/>
</dbReference>